<dbReference type="Gene3D" id="3.10.100.10">
    <property type="entry name" value="Mannose-Binding Protein A, subunit A"/>
    <property type="match status" value="1"/>
</dbReference>
<dbReference type="AlphaFoldDB" id="A0A2C9L234"/>
<proteinExistence type="predicted"/>
<dbReference type="EnsemblMetazoa" id="BGLB026072-RA">
    <property type="protein sequence ID" value="BGLB026072-PA"/>
    <property type="gene ID" value="BGLB026072"/>
</dbReference>
<name>A0A2C9L234_BIOGL</name>
<evidence type="ECO:0000313" key="2">
    <source>
        <dbReference type="EnsemblMetazoa" id="BGLB026072-PA"/>
    </source>
</evidence>
<accession>A0A2C9L234</accession>
<reference evidence="2" key="1">
    <citation type="submission" date="2020-05" db="UniProtKB">
        <authorList>
            <consortium name="EnsemblMetazoa"/>
        </authorList>
    </citation>
    <scope>IDENTIFICATION</scope>
    <source>
        <strain evidence="2">BB02</strain>
    </source>
</reference>
<dbReference type="KEGG" id="bgt:106050335"/>
<organism evidence="2 3">
    <name type="scientific">Biomphalaria glabrata</name>
    <name type="common">Bloodfluke planorb</name>
    <name type="synonym">Freshwater snail</name>
    <dbReference type="NCBI Taxonomy" id="6526"/>
    <lineage>
        <taxon>Eukaryota</taxon>
        <taxon>Metazoa</taxon>
        <taxon>Spiralia</taxon>
        <taxon>Lophotrochozoa</taxon>
        <taxon>Mollusca</taxon>
        <taxon>Gastropoda</taxon>
        <taxon>Heterobranchia</taxon>
        <taxon>Euthyneura</taxon>
        <taxon>Panpulmonata</taxon>
        <taxon>Hygrophila</taxon>
        <taxon>Lymnaeoidea</taxon>
        <taxon>Planorbidae</taxon>
        <taxon>Biomphalaria</taxon>
    </lineage>
</organism>
<evidence type="ECO:0000313" key="3">
    <source>
        <dbReference type="Proteomes" id="UP000076420"/>
    </source>
</evidence>
<dbReference type="InterPro" id="IPR016186">
    <property type="entry name" value="C-type_lectin-like/link_sf"/>
</dbReference>
<dbReference type="VEuPathDB" id="VectorBase:BGLB026072"/>
<evidence type="ECO:0000256" key="1">
    <source>
        <dbReference type="SAM" id="MobiDB-lite"/>
    </source>
</evidence>
<gene>
    <name evidence="2" type="primary">106050335</name>
</gene>
<feature type="region of interest" description="Disordered" evidence="1">
    <location>
        <begin position="135"/>
        <end position="156"/>
    </location>
</feature>
<dbReference type="SUPFAM" id="SSF56436">
    <property type="entry name" value="C-type lectin-like"/>
    <property type="match status" value="1"/>
</dbReference>
<sequence>MNFSYIGSQVMTINRMAIVTGSSSAVWQLKDPLYGTNIYLGGSDMNHEGYFTWLSTDTPINISDWFPGEPNDFTEAKGEDSMSWAVYVTEQIFLQLNDFNGTTVLGRPLCQKDALNVTYLIPLLETEMTSSKSAELQVTSGNTNQLPASCRSDQLY</sequence>
<dbReference type="VEuPathDB" id="VectorBase:BGLAX_038828"/>
<dbReference type="InterPro" id="IPR016187">
    <property type="entry name" value="CTDL_fold"/>
</dbReference>
<evidence type="ECO:0008006" key="4">
    <source>
        <dbReference type="Google" id="ProtNLM"/>
    </source>
</evidence>
<protein>
    <recommendedName>
        <fullName evidence="4">C-type lectin domain-containing protein</fullName>
    </recommendedName>
</protein>
<dbReference type="Proteomes" id="UP000076420">
    <property type="component" value="Unassembled WGS sequence"/>
</dbReference>